<evidence type="ECO:0000256" key="4">
    <source>
        <dbReference type="SAM" id="Coils"/>
    </source>
</evidence>
<feature type="repeat" description="ANK" evidence="3">
    <location>
        <begin position="569"/>
        <end position="601"/>
    </location>
</feature>
<evidence type="ECO:0000256" key="2">
    <source>
        <dbReference type="ARBA" id="ARBA00023043"/>
    </source>
</evidence>
<comment type="caution">
    <text evidence="6">The sequence shown here is derived from an EMBL/GenBank/DDBJ whole genome shotgun (WGS) entry which is preliminary data.</text>
</comment>
<gene>
    <name evidence="6" type="ORF">B0J11DRAFT_460095</name>
</gene>
<evidence type="ECO:0000256" key="5">
    <source>
        <dbReference type="SAM" id="MobiDB-lite"/>
    </source>
</evidence>
<feature type="repeat" description="ANK" evidence="3">
    <location>
        <begin position="692"/>
        <end position="715"/>
    </location>
</feature>
<name>A0A9P9DV51_9PLEO</name>
<dbReference type="InterPro" id="IPR002110">
    <property type="entry name" value="Ankyrin_rpt"/>
</dbReference>
<feature type="compositionally biased region" description="Basic and acidic residues" evidence="5">
    <location>
        <begin position="600"/>
        <end position="619"/>
    </location>
</feature>
<keyword evidence="4" id="KW-0175">Coiled coil</keyword>
<dbReference type="PROSITE" id="PS50088">
    <property type="entry name" value="ANK_REPEAT"/>
    <property type="match status" value="5"/>
</dbReference>
<feature type="repeat" description="ANK" evidence="3">
    <location>
        <begin position="1475"/>
        <end position="1507"/>
    </location>
</feature>
<dbReference type="PRINTS" id="PR01415">
    <property type="entry name" value="ANKYRIN"/>
</dbReference>
<keyword evidence="2 3" id="KW-0040">ANK repeat</keyword>
<evidence type="ECO:0000313" key="7">
    <source>
        <dbReference type="Proteomes" id="UP000700596"/>
    </source>
</evidence>
<feature type="compositionally biased region" description="Polar residues" evidence="5">
    <location>
        <begin position="644"/>
        <end position="656"/>
    </location>
</feature>
<dbReference type="SUPFAM" id="SSF48403">
    <property type="entry name" value="Ankyrin repeat"/>
    <property type="match status" value="2"/>
</dbReference>
<dbReference type="InterPro" id="IPR036770">
    <property type="entry name" value="Ankyrin_rpt-contain_sf"/>
</dbReference>
<organism evidence="6 7">
    <name type="scientific">Dendryphion nanum</name>
    <dbReference type="NCBI Taxonomy" id="256645"/>
    <lineage>
        <taxon>Eukaryota</taxon>
        <taxon>Fungi</taxon>
        <taxon>Dikarya</taxon>
        <taxon>Ascomycota</taxon>
        <taxon>Pezizomycotina</taxon>
        <taxon>Dothideomycetes</taxon>
        <taxon>Pleosporomycetidae</taxon>
        <taxon>Pleosporales</taxon>
        <taxon>Torulaceae</taxon>
        <taxon>Dendryphion</taxon>
    </lineage>
</organism>
<evidence type="ECO:0000256" key="3">
    <source>
        <dbReference type="PROSITE-ProRule" id="PRU00023"/>
    </source>
</evidence>
<dbReference type="Gene3D" id="1.25.40.20">
    <property type="entry name" value="Ankyrin repeat-containing domain"/>
    <property type="match status" value="4"/>
</dbReference>
<dbReference type="PANTHER" id="PTHR24126:SF14">
    <property type="entry name" value="ANK_REP_REGION DOMAIN-CONTAINING PROTEIN"/>
    <property type="match status" value="1"/>
</dbReference>
<feature type="repeat" description="ANK" evidence="3">
    <location>
        <begin position="536"/>
        <end position="568"/>
    </location>
</feature>
<feature type="compositionally biased region" description="Basic and acidic residues" evidence="5">
    <location>
        <begin position="659"/>
        <end position="672"/>
    </location>
</feature>
<proteinExistence type="predicted"/>
<keyword evidence="7" id="KW-1185">Reference proteome</keyword>
<feature type="region of interest" description="Disordered" evidence="5">
    <location>
        <begin position="593"/>
        <end position="677"/>
    </location>
</feature>
<dbReference type="SMART" id="SM00248">
    <property type="entry name" value="ANK"/>
    <property type="match status" value="11"/>
</dbReference>
<accession>A0A9P9DV51</accession>
<reference evidence="6" key="1">
    <citation type="journal article" date="2021" name="Nat. Commun.">
        <title>Genetic determinants of endophytism in the Arabidopsis root mycobiome.</title>
        <authorList>
            <person name="Mesny F."/>
            <person name="Miyauchi S."/>
            <person name="Thiergart T."/>
            <person name="Pickel B."/>
            <person name="Atanasova L."/>
            <person name="Karlsson M."/>
            <person name="Huettel B."/>
            <person name="Barry K.W."/>
            <person name="Haridas S."/>
            <person name="Chen C."/>
            <person name="Bauer D."/>
            <person name="Andreopoulos W."/>
            <person name="Pangilinan J."/>
            <person name="LaButti K."/>
            <person name="Riley R."/>
            <person name="Lipzen A."/>
            <person name="Clum A."/>
            <person name="Drula E."/>
            <person name="Henrissat B."/>
            <person name="Kohler A."/>
            <person name="Grigoriev I.V."/>
            <person name="Martin F.M."/>
            <person name="Hacquard S."/>
        </authorList>
    </citation>
    <scope>NUCLEOTIDE SEQUENCE</scope>
    <source>
        <strain evidence="6">MPI-CAGE-CH-0243</strain>
    </source>
</reference>
<protein>
    <submittedName>
        <fullName evidence="6">Ankyrin repeat protein</fullName>
    </submittedName>
</protein>
<keyword evidence="1" id="KW-0677">Repeat</keyword>
<evidence type="ECO:0000313" key="6">
    <source>
        <dbReference type="EMBL" id="KAH7126744.1"/>
    </source>
</evidence>
<dbReference type="Proteomes" id="UP000700596">
    <property type="component" value="Unassembled WGS sequence"/>
</dbReference>
<dbReference type="PROSITE" id="PS50297">
    <property type="entry name" value="ANK_REP_REGION"/>
    <property type="match status" value="4"/>
</dbReference>
<dbReference type="Pfam" id="PF00023">
    <property type="entry name" value="Ank"/>
    <property type="match status" value="1"/>
</dbReference>
<feature type="repeat" description="ANK" evidence="3">
    <location>
        <begin position="1596"/>
        <end position="1628"/>
    </location>
</feature>
<dbReference type="OrthoDB" id="539213at2759"/>
<feature type="region of interest" description="Disordered" evidence="5">
    <location>
        <begin position="1720"/>
        <end position="1739"/>
    </location>
</feature>
<sequence>MTSSISLPEVPAKHADFVSYVLSHPDTPLPKLLQPYKEYDAKLREIFAQEPENPLLNDKHLNVVPLFDPAHEHGIKIRARKLESESIEEKERYVMPLDEAARHEDGSPALVKDIREFQQNFALFCESSLVDLDWSNVVAAGSSVVTSLLPVPAKYTQSKRSLRQYYHETIAPASDVDLFLYGLSEEDAVKKIIEIEQRIKDSILTETTTIRTKNAITIASQYPTRHVQIVLRIYKSVAEILTGFDVDCSCAAYDGKQVYAAPRAITAYMSQTNTIDLSRRSPSYENRLSKYSHRGFEVYWPLLERSKIDPTIYERNFGRTVGLARLLVLERLPTKSERESYMDERRRERGRPAIDRSWRHTTTGNIKDAHEDEVAEWVEQDDVSDYHTFTIPYGPHYHAKRIEKLLYTKDLLLNAEWNKKDDREVYLHRHPAFFGYAEDVIHDCCGFCPKPITDEDHVVAEEEAKIYVSGEISFLKDDPGRQAIGSFNPITDDDWTEMAYVGNTARLCQAIIDEDLEHVEDWLAQEESDPNTRDYTGRTPLHLAVTTSTPEIVQALINRGARLVARLADGRTALHLAAARGNVEIVRAILQKSEENEEEEAKKEDARKEARIAARENKSESTPADKTAPAQDSEDSDIDMVDVNSDTDVGSATTGSYFKVKESEKEKSNEEKMLDEDDEPDVYDVNVLSWDTQTSPLHFAILNGHIDVVKELVQNFGADVLLPIKLLNRHDRSPRGAILTLVLALRLPIEQAKAMTKTLLNLGASSAQADMKQTTALHCVSGEYPELLDILVENDEPAAKRAINHLSVVGSYWHASVESPFMSAIKRGNVSAALKLLEIGANPTIDFKAWLRSKETQDKTIRDRDSKRNHQDFLNTTEQPVMLAVQFEMPELVVQLVNHGVGVNTVTKETQSALEDEYRLSYTKTETLLDAVRSKIKELDNYSDNKPPKEEPYRLKKGKDYLVGIESGSYKEFIVKIKVEEARKLDERDKESYETRLKNYQDREGVKEKEEAIKSLAARFRATEQELLAKGAKTFDELHPGKKGKNTEYGGFNRNYSPREIDNSYKVEFDFDVHDLTDETREGYLALFDAAWNNDLSTIKTLTLATWGPEKDRTPLKIAVEDRSSQSPFSIAVLRGHYDTARAIVEISYIQYEPEEDTERARYRMANDGDEDELDSDEEIADVPVIKELVDDKFTIENIGEVSSTVKSRVLPDRYILWSCSAWQYNRIYNGDEKYTYGLDNNPIPYSDRAITLREWAIITGNDSLFALMLDLDVEYTDRVATAKAEPEGDSPSSIPWFSEVDFLTALEYGNTKFLAEMIKHAGAGMNLETLVKKSGVKYKEKPKFYQGLSVHGKKRADWVSAARGTSRYKSADSSYSPLLRAAFDGSLVSVEWFMSATPSRHYLDFAEAYKHEKLIAHLNTLGGGFEKVLFKWLNSRRELALHCAVLATPGPETTKLLQYLLKIMPDSLEIKSMEGHTPLALAFSLRRYEAAKLLLDAGADQTTRDAMGRNILHLLFTSAYTNSKATEEHHIERMFPLVDTRLISSLLRERCSEDPGSLTPLALFLRNSFDSKVLHSILDFAEPTGNEHLVLLDGSGETILHNAVKRTDVNLINILLTRRPDLLYRENSVGRTPYEVAKDAYTAEVVASAPNVTSVIATNIINRSHYEFQPNYEPKRSVSYEYEERTWQACERVMKTNPGKRHLVSLLDANEVADRLAKRHAGRKTVSGDDAASDASSVCGEESGFDEIATWYRAAVEEKE</sequence>
<dbReference type="PANTHER" id="PTHR24126">
    <property type="entry name" value="ANKYRIN REPEAT, PH AND SEC7 DOMAIN CONTAINING PROTEIN SECG-RELATED"/>
    <property type="match status" value="1"/>
</dbReference>
<dbReference type="EMBL" id="JAGMWT010000006">
    <property type="protein sequence ID" value="KAH7126744.1"/>
    <property type="molecule type" value="Genomic_DNA"/>
</dbReference>
<feature type="coiled-coil region" evidence="4">
    <location>
        <begin position="983"/>
        <end position="1026"/>
    </location>
</feature>
<evidence type="ECO:0000256" key="1">
    <source>
        <dbReference type="ARBA" id="ARBA00022737"/>
    </source>
</evidence>
<dbReference type="Pfam" id="PF12796">
    <property type="entry name" value="Ank_2"/>
    <property type="match status" value="1"/>
</dbReference>